<dbReference type="EMBL" id="FORM01000004">
    <property type="protein sequence ID" value="SFJ10789.1"/>
    <property type="molecule type" value="Genomic_DNA"/>
</dbReference>
<dbReference type="Proteomes" id="UP000199559">
    <property type="component" value="Unassembled WGS sequence"/>
</dbReference>
<evidence type="ECO:0000313" key="4">
    <source>
        <dbReference type="Proteomes" id="UP000199559"/>
    </source>
</evidence>
<protein>
    <submittedName>
        <fullName evidence="3">Acyltransferase</fullName>
    </submittedName>
</protein>
<dbReference type="Pfam" id="PF01553">
    <property type="entry name" value="Acyltransferase"/>
    <property type="match status" value="1"/>
</dbReference>
<sequence>MKKYKFLKKLWLHSVRLYIQIGLFFYYKNISLIGKETIPKDQPVLFLGNHQNALLDALLIATKSGRFCYYLTRAAVFKKPLVSKLLQSLNMLPVYRVRDGWSTIAKNKSVFSTSVGLLHDNQAITVFPEGSHSLVRRVRPLSKGFTRIVLELREKHPNTAVNLIPVGFNYQEAKQMGSCVALVFGQPIVSSDYNQLNTIEATKQIKEDVFNAMSKLTTQIPEEKYDIVLQKLTERQVDFTDPKTVNRCIASNFEECSSQPLKTGVFKGVLKPVVYAILCLPILVWKKVLKPKIKEEEFESTFRFAVCLTLVPFWMLLLFCITISSFGLVSGLVGLISSLLLFLVYNKA</sequence>
<keyword evidence="3" id="KW-0012">Acyltransferase</keyword>
<evidence type="ECO:0000313" key="3">
    <source>
        <dbReference type="EMBL" id="SFJ10789.1"/>
    </source>
</evidence>
<evidence type="ECO:0000256" key="1">
    <source>
        <dbReference type="SAM" id="Phobius"/>
    </source>
</evidence>
<dbReference type="PANTHER" id="PTHR31605">
    <property type="entry name" value="GLYCEROL-3-PHOSPHATE O-ACYLTRANSFERASE 1"/>
    <property type="match status" value="1"/>
</dbReference>
<keyword evidence="1" id="KW-0812">Transmembrane</keyword>
<keyword evidence="4" id="KW-1185">Reference proteome</keyword>
<dbReference type="SMART" id="SM00563">
    <property type="entry name" value="PlsC"/>
    <property type="match status" value="1"/>
</dbReference>
<dbReference type="GO" id="GO:0016287">
    <property type="term" value="F:glycerone-phosphate O-acyltransferase activity"/>
    <property type="evidence" value="ECO:0007669"/>
    <property type="project" value="TreeGrafter"/>
</dbReference>
<dbReference type="InterPro" id="IPR052744">
    <property type="entry name" value="GPAT/DAPAT"/>
</dbReference>
<dbReference type="PANTHER" id="PTHR31605:SF0">
    <property type="entry name" value="GLYCEROL-3-PHOSPHATE O-ACYLTRANSFERASE 1"/>
    <property type="match status" value="1"/>
</dbReference>
<dbReference type="GO" id="GO:0008654">
    <property type="term" value="P:phospholipid biosynthetic process"/>
    <property type="evidence" value="ECO:0007669"/>
    <property type="project" value="TreeGrafter"/>
</dbReference>
<keyword evidence="1" id="KW-0472">Membrane</keyword>
<dbReference type="InterPro" id="IPR002123">
    <property type="entry name" value="Plipid/glycerol_acylTrfase"/>
</dbReference>
<organism evidence="3 4">
    <name type="scientific">Olleya namhaensis</name>
    <dbReference type="NCBI Taxonomy" id="1144750"/>
    <lineage>
        <taxon>Bacteria</taxon>
        <taxon>Pseudomonadati</taxon>
        <taxon>Bacteroidota</taxon>
        <taxon>Flavobacteriia</taxon>
        <taxon>Flavobacteriales</taxon>
        <taxon>Flavobacteriaceae</taxon>
    </lineage>
</organism>
<accession>A0A1I3NNQ4</accession>
<keyword evidence="3" id="KW-0808">Transferase</keyword>
<gene>
    <name evidence="3" type="ORF">SAMN05443431_104210</name>
</gene>
<dbReference type="AlphaFoldDB" id="A0A1I3NNQ4"/>
<proteinExistence type="predicted"/>
<name>A0A1I3NNQ4_9FLAO</name>
<keyword evidence="1" id="KW-1133">Transmembrane helix</keyword>
<dbReference type="STRING" id="1144750.SAMN05443431_104210"/>
<reference evidence="4" key="1">
    <citation type="submission" date="2016-10" db="EMBL/GenBank/DDBJ databases">
        <authorList>
            <person name="Varghese N."/>
            <person name="Submissions S."/>
        </authorList>
    </citation>
    <scope>NUCLEOTIDE SEQUENCE [LARGE SCALE GENOMIC DNA]</scope>
    <source>
        <strain evidence="4">DSM 28881</strain>
    </source>
</reference>
<evidence type="ECO:0000259" key="2">
    <source>
        <dbReference type="SMART" id="SM00563"/>
    </source>
</evidence>
<feature type="transmembrane region" description="Helical" evidence="1">
    <location>
        <begin position="325"/>
        <end position="345"/>
    </location>
</feature>
<dbReference type="GO" id="GO:0004366">
    <property type="term" value="F:glycerol-3-phosphate O-acyltransferase activity"/>
    <property type="evidence" value="ECO:0007669"/>
    <property type="project" value="TreeGrafter"/>
</dbReference>
<feature type="domain" description="Phospholipid/glycerol acyltransferase" evidence="2">
    <location>
        <begin position="44"/>
        <end position="171"/>
    </location>
</feature>
<dbReference type="SUPFAM" id="SSF69593">
    <property type="entry name" value="Glycerol-3-phosphate (1)-acyltransferase"/>
    <property type="match status" value="1"/>
</dbReference>